<dbReference type="AlphaFoldDB" id="E4UAK0"/>
<dbReference type="RefSeq" id="WP_013449758.1">
    <property type="nucleotide sequence ID" value="NC_014753.1"/>
</dbReference>
<dbReference type="HOGENOM" id="CLU_2356962_0_0_0"/>
<sequence length="96" mass="10752">MRRVVTFETEDFVLEARPDADPKVLAEALRGEDGVPPLMVAHYDGFELYRGLADVGGVRFALALAMYRDAVRARQVQAKRAERRRARRPVAVRAAA</sequence>
<keyword evidence="2" id="KW-1185">Reference proteome</keyword>
<reference evidence="1 2" key="2">
    <citation type="journal article" date="2011" name="Stand. Genomic Sci.">
        <title>Complete genome sequence of Oceanithermus profundus type strain (506).</title>
        <authorList>
            <person name="Pati A."/>
            <person name="Zhang X."/>
            <person name="Lapidus A."/>
            <person name="Nolan M."/>
            <person name="Lucas S."/>
            <person name="Del Rio T.G."/>
            <person name="Tice H."/>
            <person name="Cheng J.F."/>
            <person name="Tapia R."/>
            <person name="Han C."/>
            <person name="Goodwin L."/>
            <person name="Pitluck S."/>
            <person name="Liolios K."/>
            <person name="Pagani I."/>
            <person name="Ivanova N."/>
            <person name="Mavromatis K."/>
            <person name="Chen A."/>
            <person name="Palaniappan K."/>
            <person name="Hauser L."/>
            <person name="Jeffries C.D."/>
            <person name="Brambilla E.M."/>
            <person name="Rohl A."/>
            <person name="Mwirichia R."/>
            <person name="Rohde M."/>
            <person name="Tindall B.J."/>
            <person name="Sikorski J."/>
            <person name="Wirth R."/>
            <person name="Goker M."/>
            <person name="Woyke T."/>
            <person name="Detter J.C."/>
            <person name="Bristow J."/>
            <person name="Eisen J.A."/>
            <person name="Markowitz V."/>
            <person name="Hugenholtz P."/>
            <person name="Kyrpides N.C."/>
            <person name="Klenk H.P."/>
            <person name="Land M."/>
        </authorList>
    </citation>
    <scope>NUCLEOTIDE SEQUENCE [LARGE SCALE GENOMIC DNA]</scope>
    <source>
        <strain evidence="2">DSM 14977 / NBRC 100410 / VKM B-2274 / 506</strain>
        <plasmid evidence="2">Plasmid pOCEPR01</plasmid>
    </source>
</reference>
<reference evidence="2" key="1">
    <citation type="submission" date="2010-11" db="EMBL/GenBank/DDBJ databases">
        <title>The complete sequence of plasmid of Oceanithermus profundus DSM 14977.</title>
        <authorList>
            <consortium name="US DOE Joint Genome Institute (JGI-PGF)"/>
            <person name="Lucas S."/>
            <person name="Copeland A."/>
            <person name="Lapidus A."/>
            <person name="Bruce D."/>
            <person name="Goodwin L."/>
            <person name="Pitluck S."/>
            <person name="Kyrpides N."/>
            <person name="Mavromatis K."/>
            <person name="Pagani I."/>
            <person name="Ivanova N."/>
            <person name="Zhang X."/>
            <person name="Brettin T."/>
            <person name="Detter J.C."/>
            <person name="Tapia R."/>
            <person name="Han C."/>
            <person name="Land M."/>
            <person name="Hauser L."/>
            <person name="Markowitz V."/>
            <person name="Cheng J.-F."/>
            <person name="Hugenholtz P."/>
            <person name="Woyke T."/>
            <person name="Wu D."/>
            <person name="Tindall B."/>
            <person name="Faehnrich R."/>
            <person name="Brambilla E."/>
            <person name="Klenk H.-P."/>
            <person name="Eisen J.A."/>
        </authorList>
    </citation>
    <scope>NUCLEOTIDE SEQUENCE [LARGE SCALE GENOMIC DNA]</scope>
    <source>
        <strain evidence="2">DSM 14977 / NBRC 100410 / VKM B-2274 / 506</strain>
        <plasmid evidence="2">Plasmid pOCEPR01</plasmid>
    </source>
</reference>
<gene>
    <name evidence="1" type="ordered locus">Ocepr_2331</name>
</gene>
<accession>E4UAK0</accession>
<protein>
    <submittedName>
        <fullName evidence="1">Peptidoglycan-binding LysM</fullName>
    </submittedName>
</protein>
<keyword evidence="1" id="KW-0614">Plasmid</keyword>
<name>E4UAK0_OCEP5</name>
<dbReference type="EMBL" id="CP002362">
    <property type="protein sequence ID" value="ADR37779.1"/>
    <property type="molecule type" value="Genomic_DNA"/>
</dbReference>
<proteinExistence type="predicted"/>
<evidence type="ECO:0000313" key="1">
    <source>
        <dbReference type="EMBL" id="ADR37779.1"/>
    </source>
</evidence>
<evidence type="ECO:0000313" key="2">
    <source>
        <dbReference type="Proteomes" id="UP000008722"/>
    </source>
</evidence>
<dbReference type="Proteomes" id="UP000008722">
    <property type="component" value="Plasmid pOCEPR01"/>
</dbReference>
<dbReference type="KEGG" id="opr:Ocepr_2331"/>
<organism evidence="1 2">
    <name type="scientific">Oceanithermus profundus (strain DSM 14977 / NBRC 100410 / VKM B-2274 / 506)</name>
    <dbReference type="NCBI Taxonomy" id="670487"/>
    <lineage>
        <taxon>Bacteria</taxon>
        <taxon>Thermotogati</taxon>
        <taxon>Deinococcota</taxon>
        <taxon>Deinococci</taxon>
        <taxon>Thermales</taxon>
        <taxon>Thermaceae</taxon>
        <taxon>Oceanithermus</taxon>
    </lineage>
</organism>
<geneLocation type="plasmid" evidence="1 2">
    <name>pOCEPR01</name>
</geneLocation>